<feature type="compositionally biased region" description="Polar residues" evidence="1">
    <location>
        <begin position="884"/>
        <end position="898"/>
    </location>
</feature>
<dbReference type="OrthoDB" id="5350595at2759"/>
<accession>A0A1A6A354</accession>
<protein>
    <recommendedName>
        <fullName evidence="5">Retinoic acid induced 16-like protein-domain-containing protein</fullName>
    </recommendedName>
</protein>
<keyword evidence="4" id="KW-1185">Reference proteome</keyword>
<evidence type="ECO:0000313" key="2">
    <source>
        <dbReference type="EMBL" id="OBR84488.1"/>
    </source>
</evidence>
<sequence length="1070" mass="116829">MQVSNFFTRLLQPPKEAKAAKLPDDLGEFDTAWQGIKETLEHPDERQIIRGIASTSVPSQLRHIVDALVYESNRTDEDTTGACLEYFLKNDLLGQLEKLCEPDRPHGIKAEVLRAINNLIVSLSERFLVHNAVHRPLRRLLRSCVGEEPEDKVDGSARVVGAAGMNPHLDRRGTNDNIEEDLVGLMCTLASRMVAYPPLLLIFFHDKGWLQPHPIPSSAPSERALSPAPSAHTGVSGPSSKVSAHHFEFLLFSYLLRFVHREGQVGDPARAGLLFLFDIAFLPSKDIGSGSPQLDNKDVSDPLQDARDALGEFILDGDFAEVMAAGLGAIYSLLPSKLHIPSLAEISVLDKDSIRTTDGGMHLGASKDLQEEEMTSSTDNEVRDQLDLILKLFGFLQDIIHRCTSAIHNPDADSTEISTTHILGSAIAEATLDAIQSSFFDNILYPSILECSNHDGSSVAVLSYLDVLLSNLDDGPLSDRLLSFLTDSGSTNAHLSAAEKKKNKRKTGAMGFIDQPSISADYFAAEGRFTLKDLILDNLNSTQSASSTAALRLLRTLLSDHCQQSVKGLLSIVRDPAATALAKRPIPFDMNDTFQQVLPQPVNPLDAHLQEVELYSSLVTRLDPNLSSAEMAAGYATYLTDMTAWIESDRCFRLSNIPTSFLGDYEKVILRSEMPEELIQHRLSPSDTLIKSILGLLGTFMTNSPDANVALTGVLDSIALCPTRSLAGWLLYDIKPDQDPWTQPPSHRKADAPGLDSDSDVDSDVDSDRHATIESARDPFGTGESATCPAMYQILRNVVQTISNVRDSIESFDQLLLERRQGLLFTDHLDEAMNIMLDVDSSSVFGLPETPKSDLKKKRPSATGLVGGIKSFLTPKKKAPTPLGTPNRSSGRTPTLGTLGNLFAPGNSASSKADPNVIDTPPRRLLSPSPNLETPGHTKTPIKVDELDMISPAPFKSHYEQSDIEVTLGSVRSTTAIEGPWQSKAAIERETRSLGFDAELSSIHTPTKMAFDHSHEGDDVQEGDKGEDGPRKVNLNLILDNCVILEEFIKELVAIITARRAMGIDQVGFV</sequence>
<dbReference type="STRING" id="1296121.A0A1A6A354"/>
<feature type="region of interest" description="Disordered" evidence="1">
    <location>
        <begin position="218"/>
        <end position="237"/>
    </location>
</feature>
<dbReference type="RefSeq" id="XP_018262330.1">
    <property type="nucleotide sequence ID" value="XM_018408639.1"/>
</dbReference>
<evidence type="ECO:0000313" key="4">
    <source>
        <dbReference type="Proteomes" id="UP000078595"/>
    </source>
</evidence>
<dbReference type="GeneID" id="28969045"/>
<organism evidence="2">
    <name type="scientific">Kwoniella dejecticola CBS 10117</name>
    <dbReference type="NCBI Taxonomy" id="1296121"/>
    <lineage>
        <taxon>Eukaryota</taxon>
        <taxon>Fungi</taxon>
        <taxon>Dikarya</taxon>
        <taxon>Basidiomycota</taxon>
        <taxon>Agaricomycotina</taxon>
        <taxon>Tremellomycetes</taxon>
        <taxon>Tremellales</taxon>
        <taxon>Cryptococcaceae</taxon>
        <taxon>Kwoniella</taxon>
    </lineage>
</organism>
<evidence type="ECO:0000256" key="1">
    <source>
        <dbReference type="SAM" id="MobiDB-lite"/>
    </source>
</evidence>
<feature type="region of interest" description="Disordered" evidence="1">
    <location>
        <begin position="740"/>
        <end position="769"/>
    </location>
</feature>
<gene>
    <name evidence="2" type="ORF">I303_05346</name>
    <name evidence="3" type="ORF">I303_105207</name>
</gene>
<reference evidence="3" key="2">
    <citation type="submission" date="2013-07" db="EMBL/GenBank/DDBJ databases">
        <authorList>
            <consortium name="The Broad Institute Genome Sequencing Platform"/>
            <person name="Cuomo C."/>
            <person name="Litvintseva A."/>
            <person name="Chen Y."/>
            <person name="Heitman J."/>
            <person name="Sun S."/>
            <person name="Springer D."/>
            <person name="Dromer F."/>
            <person name="Young S.K."/>
            <person name="Zeng Q."/>
            <person name="Gargeya S."/>
            <person name="Fitzgerald M."/>
            <person name="Abouelleil A."/>
            <person name="Alvarado L."/>
            <person name="Berlin A.M."/>
            <person name="Chapman S.B."/>
            <person name="Dewar J."/>
            <person name="Goldberg J."/>
            <person name="Griggs A."/>
            <person name="Gujja S."/>
            <person name="Hansen M."/>
            <person name="Howarth C."/>
            <person name="Imamovic A."/>
            <person name="Larimer J."/>
            <person name="McCowan C."/>
            <person name="Murphy C."/>
            <person name="Pearson M."/>
            <person name="Priest M."/>
            <person name="Roberts A."/>
            <person name="Saif S."/>
            <person name="Shea T."/>
            <person name="Sykes S."/>
            <person name="Wortman J."/>
            <person name="Nusbaum C."/>
            <person name="Birren B."/>
        </authorList>
    </citation>
    <scope>NUCLEOTIDE SEQUENCE</scope>
    <source>
        <strain evidence="3">CBS 10117</strain>
    </source>
</reference>
<name>A0A1A6A354_9TREE</name>
<feature type="compositionally biased region" description="Basic and acidic residues" evidence="1">
    <location>
        <begin position="1010"/>
        <end position="1031"/>
    </location>
</feature>
<dbReference type="PANTHER" id="PTHR21705">
    <property type="entry name" value="RAI16 PROTEIN-RELATED"/>
    <property type="match status" value="1"/>
</dbReference>
<dbReference type="PANTHER" id="PTHR21705:SF11">
    <property type="entry name" value="FHIP FAMILY PROTEIN CG3558"/>
    <property type="match status" value="1"/>
</dbReference>
<dbReference type="EMBL" id="KI894032">
    <property type="protein sequence ID" value="OBR84488.1"/>
    <property type="molecule type" value="Genomic_DNA"/>
</dbReference>
<reference evidence="3" key="3">
    <citation type="submission" date="2024-02" db="EMBL/GenBank/DDBJ databases">
        <title>Comparative genomics of Cryptococcus and Kwoniella reveals pathogenesis evolution and contrasting modes of karyotype evolution via chromosome fusion or intercentromeric recombination.</title>
        <authorList>
            <person name="Coelho M.A."/>
            <person name="David-Palma M."/>
            <person name="Shea T."/>
            <person name="Bowers K."/>
            <person name="McGinley-Smith S."/>
            <person name="Mohammad A.W."/>
            <person name="Gnirke A."/>
            <person name="Yurkov A.M."/>
            <person name="Nowrousian M."/>
            <person name="Sun S."/>
            <person name="Cuomo C.A."/>
            <person name="Heitman J."/>
        </authorList>
    </citation>
    <scope>NUCLEOTIDE SEQUENCE</scope>
    <source>
        <strain evidence="3">CBS 10117</strain>
    </source>
</reference>
<proteinExistence type="predicted"/>
<evidence type="ECO:0008006" key="5">
    <source>
        <dbReference type="Google" id="ProtNLM"/>
    </source>
</evidence>
<dbReference type="VEuPathDB" id="FungiDB:I303_05346"/>
<dbReference type="KEGG" id="kdj:28969045"/>
<feature type="region of interest" description="Disordered" evidence="1">
    <location>
        <begin position="875"/>
        <end position="939"/>
    </location>
</feature>
<dbReference type="AlphaFoldDB" id="A0A1A6A354"/>
<feature type="region of interest" description="Disordered" evidence="1">
    <location>
        <begin position="1009"/>
        <end position="1031"/>
    </location>
</feature>
<dbReference type="Proteomes" id="UP000078595">
    <property type="component" value="Chromosome 6"/>
</dbReference>
<reference evidence="2" key="1">
    <citation type="submission" date="2013-07" db="EMBL/GenBank/DDBJ databases">
        <title>The Genome Sequence of Cryptococcus dejecticola CBS10117.</title>
        <authorList>
            <consortium name="The Broad Institute Genome Sequencing Platform"/>
            <person name="Cuomo C."/>
            <person name="Litvintseva A."/>
            <person name="Chen Y."/>
            <person name="Heitman J."/>
            <person name="Sun S."/>
            <person name="Springer D."/>
            <person name="Dromer F."/>
            <person name="Young S.K."/>
            <person name="Zeng Q."/>
            <person name="Gargeya S."/>
            <person name="Fitzgerald M."/>
            <person name="Abouelleil A."/>
            <person name="Alvarado L."/>
            <person name="Berlin A.M."/>
            <person name="Chapman S.B."/>
            <person name="Dewar J."/>
            <person name="Goldberg J."/>
            <person name="Griggs A."/>
            <person name="Gujja S."/>
            <person name="Hansen M."/>
            <person name="Howarth C."/>
            <person name="Imamovic A."/>
            <person name="Larimer J."/>
            <person name="McCowan C."/>
            <person name="Murphy C."/>
            <person name="Pearson M."/>
            <person name="Priest M."/>
            <person name="Roberts A."/>
            <person name="Saif S."/>
            <person name="Shea T."/>
            <person name="Sykes S."/>
            <person name="Wortman J."/>
            <person name="Nusbaum C."/>
            <person name="Birren B."/>
        </authorList>
    </citation>
    <scope>NUCLEOTIDE SEQUENCE [LARGE SCALE GENOMIC DNA]</scope>
    <source>
        <strain evidence="2">CBS 10117</strain>
    </source>
</reference>
<dbReference type="Pfam" id="PF10257">
    <property type="entry name" value="RAI16-like"/>
    <property type="match status" value="1"/>
</dbReference>
<dbReference type="EMBL" id="CP144535">
    <property type="protein sequence ID" value="WWC62610.1"/>
    <property type="molecule type" value="Genomic_DNA"/>
</dbReference>
<dbReference type="InterPro" id="IPR019384">
    <property type="entry name" value="FHIP"/>
</dbReference>
<evidence type="ECO:0000313" key="3">
    <source>
        <dbReference type="EMBL" id="WWC62610.1"/>
    </source>
</evidence>